<dbReference type="Pfam" id="PF05726">
    <property type="entry name" value="Pirin_C"/>
    <property type="match status" value="1"/>
</dbReference>
<dbReference type="PANTHER" id="PTHR13903">
    <property type="entry name" value="PIRIN-RELATED"/>
    <property type="match status" value="1"/>
</dbReference>
<dbReference type="PANTHER" id="PTHR13903:SF8">
    <property type="entry name" value="PIRIN"/>
    <property type="match status" value="1"/>
</dbReference>
<gene>
    <name evidence="5" type="ORF">K7C98_26815</name>
</gene>
<dbReference type="InterPro" id="IPR011051">
    <property type="entry name" value="RmlC_Cupin_sf"/>
</dbReference>
<dbReference type="Proteomes" id="UP001139031">
    <property type="component" value="Unassembled WGS sequence"/>
</dbReference>
<name>A0ABS7TX80_9BACT</name>
<dbReference type="CDD" id="cd02247">
    <property type="entry name" value="cupin_pirin_C"/>
    <property type="match status" value="1"/>
</dbReference>
<evidence type="ECO:0000313" key="6">
    <source>
        <dbReference type="Proteomes" id="UP001139031"/>
    </source>
</evidence>
<dbReference type="InterPro" id="IPR003829">
    <property type="entry name" value="Pirin_N_dom"/>
</dbReference>
<comment type="similarity">
    <text evidence="1 2">Belongs to the pirin family.</text>
</comment>
<keyword evidence="6" id="KW-1185">Reference proteome</keyword>
<dbReference type="PIRSF" id="PIRSF006232">
    <property type="entry name" value="Pirin"/>
    <property type="match status" value="1"/>
</dbReference>
<evidence type="ECO:0000259" key="3">
    <source>
        <dbReference type="Pfam" id="PF02678"/>
    </source>
</evidence>
<feature type="domain" description="Pirin C-terminal" evidence="4">
    <location>
        <begin position="162"/>
        <end position="268"/>
    </location>
</feature>
<evidence type="ECO:0000259" key="4">
    <source>
        <dbReference type="Pfam" id="PF05726"/>
    </source>
</evidence>
<evidence type="ECO:0000313" key="5">
    <source>
        <dbReference type="EMBL" id="MBZ5712868.1"/>
    </source>
</evidence>
<dbReference type="RefSeq" id="WP_224194623.1">
    <property type="nucleotide sequence ID" value="NZ_JAIRAU010000036.1"/>
</dbReference>
<dbReference type="Gene3D" id="2.60.120.10">
    <property type="entry name" value="Jelly Rolls"/>
    <property type="match status" value="2"/>
</dbReference>
<dbReference type="Pfam" id="PF02678">
    <property type="entry name" value="Pirin"/>
    <property type="match status" value="1"/>
</dbReference>
<sequence length="282" mass="30452">MPAPRTGFLGPGHTAVEVVGPGDLVATDPFVLLMDDRIDFAAGRKVGEAHPHAGLETVTLTLEGGLFDRDEGSLAAGDLVWMTAGRGVVHGEYMFATGTPTRALQLWLTLPERDRHAPPRLDVLRVADLPVHRASGVQARLYSGSTHGLTAPTRNHVPVTLVDVRLEAGVTFEQALPRAYNGFLYPLAGEVRVGGTGAWLTVGEIGWLDRREDDGPTRVDITAGPVGARVLLYAGQRQNEPTIHHGPFVAGSESTIVRMYHDYRAGRFVPVSQLEHLARRDA</sequence>
<accession>A0ABS7TX80</accession>
<evidence type="ECO:0000256" key="2">
    <source>
        <dbReference type="RuleBase" id="RU003457"/>
    </source>
</evidence>
<dbReference type="InterPro" id="IPR012093">
    <property type="entry name" value="Pirin"/>
</dbReference>
<protein>
    <submittedName>
        <fullName evidence="5">Pirin family protein</fullName>
    </submittedName>
</protein>
<dbReference type="SUPFAM" id="SSF51182">
    <property type="entry name" value="RmlC-like cupins"/>
    <property type="match status" value="1"/>
</dbReference>
<proteinExistence type="inferred from homology"/>
<comment type="caution">
    <text evidence="5">The sequence shown here is derived from an EMBL/GenBank/DDBJ whole genome shotgun (WGS) entry which is preliminary data.</text>
</comment>
<dbReference type="EMBL" id="JAIRAU010000036">
    <property type="protein sequence ID" value="MBZ5712868.1"/>
    <property type="molecule type" value="Genomic_DNA"/>
</dbReference>
<dbReference type="InterPro" id="IPR008778">
    <property type="entry name" value="Pirin_C_dom"/>
</dbReference>
<feature type="domain" description="Pirin N-terminal" evidence="3">
    <location>
        <begin position="47"/>
        <end position="108"/>
    </location>
</feature>
<organism evidence="5 6">
    <name type="scientific">Nannocystis pusilla</name>
    <dbReference type="NCBI Taxonomy" id="889268"/>
    <lineage>
        <taxon>Bacteria</taxon>
        <taxon>Pseudomonadati</taxon>
        <taxon>Myxococcota</taxon>
        <taxon>Polyangia</taxon>
        <taxon>Nannocystales</taxon>
        <taxon>Nannocystaceae</taxon>
        <taxon>Nannocystis</taxon>
    </lineage>
</organism>
<dbReference type="InterPro" id="IPR014710">
    <property type="entry name" value="RmlC-like_jellyroll"/>
</dbReference>
<reference evidence="5" key="1">
    <citation type="submission" date="2021-08" db="EMBL/GenBank/DDBJ databases">
        <authorList>
            <person name="Stevens D.C."/>
        </authorList>
    </citation>
    <scope>NUCLEOTIDE SEQUENCE</scope>
    <source>
        <strain evidence="5">DSM 53165</strain>
    </source>
</reference>
<evidence type="ECO:0000256" key="1">
    <source>
        <dbReference type="ARBA" id="ARBA00008416"/>
    </source>
</evidence>